<evidence type="ECO:0000256" key="1">
    <source>
        <dbReference type="SAM" id="SignalP"/>
    </source>
</evidence>
<feature type="chain" id="PRO_5032891975" evidence="1">
    <location>
        <begin position="19"/>
        <end position="260"/>
    </location>
</feature>
<proteinExistence type="predicted"/>
<keyword evidence="3" id="KW-1185">Reference proteome</keyword>
<sequence>MRFQISLLALLAATGASAAPVEFTGTIGPYAIELQLERTGDPIGDHVEGRYRYKGKTSWITLNGESFASDALQLEESLSGKVTGQFYLNHTDQILRGYWVNESSDHEVELSPVNGTTADLFAPAPQPEVSDTLTGKYETGRYWVNGLFAPNYEIGFNGGTVNVVELSATQILVGFDFVVGPTYHSAWFLGQAGLAADGSYVHDAVLEGGDEPCRLVFRFASKTLSIEDNGNGFACQFGARAHANFDLPKVSNTAEFTAPY</sequence>
<name>A0A844AJJ8_9RHOB</name>
<protein>
    <submittedName>
        <fullName evidence="2">Uncharacterized protein</fullName>
    </submittedName>
</protein>
<organism evidence="2 3">
    <name type="scientific">Tritonibacter aquimaris</name>
    <dbReference type="NCBI Taxonomy" id="2663379"/>
    <lineage>
        <taxon>Bacteria</taxon>
        <taxon>Pseudomonadati</taxon>
        <taxon>Pseudomonadota</taxon>
        <taxon>Alphaproteobacteria</taxon>
        <taxon>Rhodobacterales</taxon>
        <taxon>Paracoccaceae</taxon>
        <taxon>Tritonibacter</taxon>
    </lineage>
</organism>
<evidence type="ECO:0000313" key="3">
    <source>
        <dbReference type="Proteomes" id="UP000436694"/>
    </source>
</evidence>
<comment type="caution">
    <text evidence="2">The sequence shown here is derived from an EMBL/GenBank/DDBJ whole genome shotgun (WGS) entry which is preliminary data.</text>
</comment>
<accession>A0A844AJJ8</accession>
<dbReference type="AlphaFoldDB" id="A0A844AJJ8"/>
<feature type="signal peptide" evidence="1">
    <location>
        <begin position="1"/>
        <end position="18"/>
    </location>
</feature>
<reference evidence="2 3" key="1">
    <citation type="submission" date="2019-10" db="EMBL/GenBank/DDBJ databases">
        <title>Epibacterium sp. nov., isolated from seawater.</title>
        <authorList>
            <person name="Zhang X."/>
            <person name="Li N."/>
        </authorList>
    </citation>
    <scope>NUCLEOTIDE SEQUENCE [LARGE SCALE GENOMIC DNA]</scope>
    <source>
        <strain evidence="2 3">SM1969</strain>
    </source>
</reference>
<gene>
    <name evidence="2" type="ORF">GG681_00675</name>
</gene>
<evidence type="ECO:0000313" key="2">
    <source>
        <dbReference type="EMBL" id="MQY41145.1"/>
    </source>
</evidence>
<dbReference type="EMBL" id="WIXK01000001">
    <property type="protein sequence ID" value="MQY41145.1"/>
    <property type="molecule type" value="Genomic_DNA"/>
</dbReference>
<dbReference type="RefSeq" id="WP_153544078.1">
    <property type="nucleotide sequence ID" value="NZ_WIXK01000001.1"/>
</dbReference>
<keyword evidence="1" id="KW-0732">Signal</keyword>
<dbReference type="Proteomes" id="UP000436694">
    <property type="component" value="Unassembled WGS sequence"/>
</dbReference>